<keyword evidence="2" id="KW-1185">Reference proteome</keyword>
<sequence length="78" mass="8396">MLEQNVLFLSQIGTWDPASGLNMTDNQKGKTTNVSDSLSNRSLIVSTILPISEQQSVHITCSPDSALVVPAQEEGPQK</sequence>
<accession>A0ABV1A3H1</accession>
<evidence type="ECO:0000313" key="2">
    <source>
        <dbReference type="Proteomes" id="UP001469553"/>
    </source>
</evidence>
<gene>
    <name evidence="1" type="ORF">AMECASPLE_038049</name>
</gene>
<dbReference type="Proteomes" id="UP001469553">
    <property type="component" value="Unassembled WGS sequence"/>
</dbReference>
<protein>
    <submittedName>
        <fullName evidence="1">Uncharacterized protein</fullName>
    </submittedName>
</protein>
<reference evidence="1 2" key="1">
    <citation type="submission" date="2021-06" db="EMBL/GenBank/DDBJ databases">
        <authorList>
            <person name="Palmer J.M."/>
        </authorList>
    </citation>
    <scope>NUCLEOTIDE SEQUENCE [LARGE SCALE GENOMIC DNA]</scope>
    <source>
        <strain evidence="1 2">AS_MEX2019</strain>
        <tissue evidence="1">Muscle</tissue>
    </source>
</reference>
<organism evidence="1 2">
    <name type="scientific">Ameca splendens</name>
    <dbReference type="NCBI Taxonomy" id="208324"/>
    <lineage>
        <taxon>Eukaryota</taxon>
        <taxon>Metazoa</taxon>
        <taxon>Chordata</taxon>
        <taxon>Craniata</taxon>
        <taxon>Vertebrata</taxon>
        <taxon>Euteleostomi</taxon>
        <taxon>Actinopterygii</taxon>
        <taxon>Neopterygii</taxon>
        <taxon>Teleostei</taxon>
        <taxon>Neoteleostei</taxon>
        <taxon>Acanthomorphata</taxon>
        <taxon>Ovalentaria</taxon>
        <taxon>Atherinomorphae</taxon>
        <taxon>Cyprinodontiformes</taxon>
        <taxon>Goodeidae</taxon>
        <taxon>Ameca</taxon>
    </lineage>
</organism>
<proteinExistence type="predicted"/>
<comment type="caution">
    <text evidence="1">The sequence shown here is derived from an EMBL/GenBank/DDBJ whole genome shotgun (WGS) entry which is preliminary data.</text>
</comment>
<dbReference type="EMBL" id="JAHRIP010082004">
    <property type="protein sequence ID" value="MEQ2313092.1"/>
    <property type="molecule type" value="Genomic_DNA"/>
</dbReference>
<name>A0ABV1A3H1_9TELE</name>
<evidence type="ECO:0000313" key="1">
    <source>
        <dbReference type="EMBL" id="MEQ2313092.1"/>
    </source>
</evidence>